<dbReference type="RefSeq" id="XP_052127048.1">
    <property type="nucleotide sequence ID" value="XM_052271088.1"/>
</dbReference>
<evidence type="ECO:0000256" key="1">
    <source>
        <dbReference type="ARBA" id="ARBA00001966"/>
    </source>
</evidence>
<dbReference type="Proteomes" id="UP000504606">
    <property type="component" value="Unplaced"/>
</dbReference>
<dbReference type="AlphaFoldDB" id="A0A9C6UF17"/>
<keyword evidence="2" id="KW-0411">Iron-sulfur</keyword>
<keyword evidence="2" id="KW-0479">Metal-binding</keyword>
<dbReference type="KEGG" id="foc:127750192"/>
<sequence>MRNSYLLLDEYMRFLNCVDGGKKPSKSILDVGVDDAIGDAGFDEAMFFKRGGVFKWSNEDKKKKLDW</sequence>
<proteinExistence type="predicted"/>
<keyword evidence="3" id="KW-1185">Reference proteome</keyword>
<protein>
    <submittedName>
        <fullName evidence="4">Radical S-adenosyl methionine domain-containing protein 2-like</fullName>
    </submittedName>
</protein>
<reference evidence="4" key="1">
    <citation type="submission" date="2025-08" db="UniProtKB">
        <authorList>
            <consortium name="RefSeq"/>
        </authorList>
    </citation>
    <scope>IDENTIFICATION</scope>
    <source>
        <tissue evidence="4">Whole organism</tissue>
    </source>
</reference>
<dbReference type="PANTHER" id="PTHR21339">
    <property type="entry name" value="RADICAL S-ADENOSYL METHIONINE DOMAIN-CONTAINING PROTEIN 2"/>
    <property type="match status" value="1"/>
</dbReference>
<name>A0A9C6UF17_FRAOC</name>
<keyword evidence="2" id="KW-0004">4Fe-4S</keyword>
<dbReference type="GeneID" id="127750192"/>
<accession>A0A9C6UF17</accession>
<dbReference type="GO" id="GO:0051539">
    <property type="term" value="F:4 iron, 4 sulfur cluster binding"/>
    <property type="evidence" value="ECO:0007669"/>
    <property type="project" value="UniProtKB-KW"/>
</dbReference>
<keyword evidence="2" id="KW-0408">Iron</keyword>
<evidence type="ECO:0000256" key="2">
    <source>
        <dbReference type="ARBA" id="ARBA00022485"/>
    </source>
</evidence>
<evidence type="ECO:0000313" key="3">
    <source>
        <dbReference type="Proteomes" id="UP000504606"/>
    </source>
</evidence>
<dbReference type="PANTHER" id="PTHR21339:SF0">
    <property type="entry name" value="S-ADENOSYLMETHIONINE-DEPENDENT NUCLEOTIDE DEHYDRATASE RSAD2"/>
    <property type="match status" value="1"/>
</dbReference>
<organism evidence="3 4">
    <name type="scientific">Frankliniella occidentalis</name>
    <name type="common">Western flower thrips</name>
    <name type="synonym">Euthrips occidentalis</name>
    <dbReference type="NCBI Taxonomy" id="133901"/>
    <lineage>
        <taxon>Eukaryota</taxon>
        <taxon>Metazoa</taxon>
        <taxon>Ecdysozoa</taxon>
        <taxon>Arthropoda</taxon>
        <taxon>Hexapoda</taxon>
        <taxon>Insecta</taxon>
        <taxon>Pterygota</taxon>
        <taxon>Neoptera</taxon>
        <taxon>Paraneoptera</taxon>
        <taxon>Thysanoptera</taxon>
        <taxon>Terebrantia</taxon>
        <taxon>Thripoidea</taxon>
        <taxon>Thripidae</taxon>
        <taxon>Frankliniella</taxon>
    </lineage>
</organism>
<dbReference type="InterPro" id="IPR051196">
    <property type="entry name" value="RSAD2/Viperin_antiviral"/>
</dbReference>
<gene>
    <name evidence="4" type="primary">LOC127750192</name>
</gene>
<evidence type="ECO:0000313" key="4">
    <source>
        <dbReference type="RefSeq" id="XP_052127048.1"/>
    </source>
</evidence>
<comment type="cofactor">
    <cofactor evidence="1">
        <name>[4Fe-4S] cluster</name>
        <dbReference type="ChEBI" id="CHEBI:49883"/>
    </cofactor>
</comment>